<feature type="signal peptide" evidence="1">
    <location>
        <begin position="1"/>
        <end position="23"/>
    </location>
</feature>
<proteinExistence type="predicted"/>
<organism evidence="2 3">
    <name type="scientific">Salinimicrobium tongyeongense</name>
    <dbReference type="NCBI Taxonomy" id="2809707"/>
    <lineage>
        <taxon>Bacteria</taxon>
        <taxon>Pseudomonadati</taxon>
        <taxon>Bacteroidota</taxon>
        <taxon>Flavobacteriia</taxon>
        <taxon>Flavobacteriales</taxon>
        <taxon>Flavobacteriaceae</taxon>
        <taxon>Salinimicrobium</taxon>
    </lineage>
</organism>
<keyword evidence="1" id="KW-0732">Signal</keyword>
<accession>A0ABY6NRI0</accession>
<dbReference type="InterPro" id="IPR025514">
    <property type="entry name" value="DUF4402"/>
</dbReference>
<name>A0ABY6NRI0_9FLAO</name>
<reference evidence="2" key="1">
    <citation type="submission" date="2021-02" db="EMBL/GenBank/DDBJ databases">
        <title>Salinimicrobium sp. nov. isolated from seawater in Tongyeong, Republic of Korea.</title>
        <authorList>
            <person name="Lee S.-J."/>
        </authorList>
    </citation>
    <scope>NUCLEOTIDE SEQUENCE</scope>
    <source>
        <strain evidence="2">HN-2-9-2</strain>
    </source>
</reference>
<evidence type="ECO:0000256" key="1">
    <source>
        <dbReference type="SAM" id="SignalP"/>
    </source>
</evidence>
<dbReference type="Pfam" id="PF14352">
    <property type="entry name" value="DUF4402"/>
    <property type="match status" value="1"/>
</dbReference>
<evidence type="ECO:0000313" key="2">
    <source>
        <dbReference type="EMBL" id="UZH55156.1"/>
    </source>
</evidence>
<dbReference type="RefSeq" id="WP_265163502.1">
    <property type="nucleotide sequence ID" value="NZ_CP069620.1"/>
</dbReference>
<gene>
    <name evidence="2" type="ORF">JRG66_14560</name>
</gene>
<protein>
    <submittedName>
        <fullName evidence="2">DUF4402 domain-containing protein</fullName>
    </submittedName>
</protein>
<feature type="chain" id="PRO_5046329724" evidence="1">
    <location>
        <begin position="24"/>
        <end position="167"/>
    </location>
</feature>
<evidence type="ECO:0000313" key="3">
    <source>
        <dbReference type="Proteomes" id="UP001163981"/>
    </source>
</evidence>
<sequence>MSGKSLFLFISFSLLLIPFSKVAAQENPPIPVTVEVRNAQGLNFGAFIVGNAGGNVILTPNGDRSGDTSVHLLNLGSTPHYAIFDIYANPGTLLQIQPVSDIILDGPSGSRVTLSIDPFFDISTGQTFITTSNPHEVFVGGKLYIPSGDAGPAGNYNGTFSLTFIHE</sequence>
<dbReference type="EMBL" id="CP069620">
    <property type="protein sequence ID" value="UZH55156.1"/>
    <property type="molecule type" value="Genomic_DNA"/>
</dbReference>
<dbReference type="Proteomes" id="UP001163981">
    <property type="component" value="Chromosome"/>
</dbReference>
<keyword evidence="3" id="KW-1185">Reference proteome</keyword>